<comment type="caution">
    <text evidence="1">The sequence shown here is derived from an EMBL/GenBank/DDBJ whole genome shotgun (WGS) entry which is preliminary data.</text>
</comment>
<dbReference type="OrthoDB" id="2595244at2759"/>
<accession>A0A9Q3GFE2</accession>
<proteinExistence type="predicted"/>
<dbReference type="Proteomes" id="UP000765509">
    <property type="component" value="Unassembled WGS sequence"/>
</dbReference>
<gene>
    <name evidence="1" type="ORF">O181_004995</name>
</gene>
<sequence>MIQTLEEMVSRLCAYGLEFKDCDGLTHDWCTLFPALELAHKASIHANTNQTTAVLEKGWNPRFPQDSLRKNLVELHPTAASVVYHYSSAE</sequence>
<evidence type="ECO:0000313" key="2">
    <source>
        <dbReference type="Proteomes" id="UP000765509"/>
    </source>
</evidence>
<organism evidence="1 2">
    <name type="scientific">Austropuccinia psidii MF-1</name>
    <dbReference type="NCBI Taxonomy" id="1389203"/>
    <lineage>
        <taxon>Eukaryota</taxon>
        <taxon>Fungi</taxon>
        <taxon>Dikarya</taxon>
        <taxon>Basidiomycota</taxon>
        <taxon>Pucciniomycotina</taxon>
        <taxon>Pucciniomycetes</taxon>
        <taxon>Pucciniales</taxon>
        <taxon>Sphaerophragmiaceae</taxon>
        <taxon>Austropuccinia</taxon>
    </lineage>
</organism>
<reference evidence="1" key="1">
    <citation type="submission" date="2021-03" db="EMBL/GenBank/DDBJ databases">
        <title>Draft genome sequence of rust myrtle Austropuccinia psidii MF-1, a brazilian biotype.</title>
        <authorList>
            <person name="Quecine M.C."/>
            <person name="Pachon D.M.R."/>
            <person name="Bonatelli M.L."/>
            <person name="Correr F.H."/>
            <person name="Franceschini L.M."/>
            <person name="Leite T.F."/>
            <person name="Margarido G.R.A."/>
            <person name="Almeida C.A."/>
            <person name="Ferrarezi J.A."/>
            <person name="Labate C.A."/>
        </authorList>
    </citation>
    <scope>NUCLEOTIDE SEQUENCE</scope>
    <source>
        <strain evidence="1">MF-1</strain>
    </source>
</reference>
<protein>
    <submittedName>
        <fullName evidence="1">Uncharacterized protein</fullName>
    </submittedName>
</protein>
<dbReference type="AlphaFoldDB" id="A0A9Q3GFE2"/>
<evidence type="ECO:0000313" key="1">
    <source>
        <dbReference type="EMBL" id="MBW0465280.1"/>
    </source>
</evidence>
<name>A0A9Q3GFE2_9BASI</name>
<dbReference type="EMBL" id="AVOT02000998">
    <property type="protein sequence ID" value="MBW0465280.1"/>
    <property type="molecule type" value="Genomic_DNA"/>
</dbReference>
<keyword evidence="2" id="KW-1185">Reference proteome</keyword>